<evidence type="ECO:0000313" key="1">
    <source>
        <dbReference type="EMBL" id="ACS43197.1"/>
    </source>
</evidence>
<accession>C5B415</accession>
<keyword evidence="2" id="KW-1185">Reference proteome</keyword>
<keyword evidence="1" id="KW-0614">Plasmid</keyword>
<dbReference type="RefSeq" id="WP_012753681.1">
    <property type="nucleotide sequence ID" value="NC_012811.1"/>
</dbReference>
<protein>
    <submittedName>
        <fullName evidence="1">Uncharacterized protein</fullName>
    </submittedName>
</protein>
<name>C5B415_METEA</name>
<dbReference type="Proteomes" id="UP000009081">
    <property type="component" value="Plasmid megaplasmid"/>
</dbReference>
<sequence>MTARQTVTVADGTVPWDEAPLRVFGIATWSTGFSWPACRIECAIPIYEAIVPRTHANRMSIPTIVEEERIRRWRPFRDTGERELWQRRIGVAADLMSEAPLPAASAGYAARAYGAACDAVGVRADHDDD</sequence>
<reference evidence="1 2" key="1">
    <citation type="journal article" date="2009" name="PLoS ONE">
        <title>Methylobacterium genome sequences: a reference blueprint to investigate microbial metabolism of C1 compounds from natural and industrial sources.</title>
        <authorList>
            <person name="Vuilleumier S."/>
            <person name="Chistoserdova L."/>
            <person name="Lee M.-C."/>
            <person name="Bringel F."/>
            <person name="Lajus A."/>
            <person name="Zhou Y."/>
            <person name="Gourion B."/>
            <person name="Barbe V."/>
            <person name="Chang J."/>
            <person name="Cruveiller S."/>
            <person name="Dossat C."/>
            <person name="Gillett W."/>
            <person name="Gruffaz C."/>
            <person name="Haugen E."/>
            <person name="Hourcade E."/>
            <person name="Levy R."/>
            <person name="Mangenot S."/>
            <person name="Muller E."/>
            <person name="Nadalig T."/>
            <person name="Pagni M."/>
            <person name="Penny C."/>
            <person name="Peyraud R."/>
            <person name="Robinson D.G."/>
            <person name="Roche D."/>
            <person name="Rouy Z."/>
            <person name="Saenampechek C."/>
            <person name="Salvignol G."/>
            <person name="Vallenet D."/>
            <person name="Wu Z."/>
            <person name="Marx C.J."/>
            <person name="Vorholt J.A."/>
            <person name="Olson M.V."/>
            <person name="Kaul R."/>
            <person name="Weissenbach J."/>
            <person name="Medigue C."/>
            <person name="Lidstrom M.E."/>
        </authorList>
    </citation>
    <scope>NUCLEOTIDE SEQUENCE [LARGE SCALE GENOMIC DNA]</scope>
    <source>
        <strain evidence="2">ATCC 14718 / DSM 1338 / JCM 2805 / NCIMB 9133 / AM1</strain>
    </source>
</reference>
<proteinExistence type="predicted"/>
<dbReference type="AlphaFoldDB" id="C5B415"/>
<dbReference type="EMBL" id="CP001511">
    <property type="protein sequence ID" value="ACS43197.1"/>
    <property type="molecule type" value="Genomic_DNA"/>
</dbReference>
<organism evidence="1 2">
    <name type="scientific">Methylorubrum extorquens (strain ATCC 14718 / DSM 1338 / JCM 2805 / NCIMB 9133 / AM1)</name>
    <name type="common">Methylobacterium extorquens</name>
    <dbReference type="NCBI Taxonomy" id="272630"/>
    <lineage>
        <taxon>Bacteria</taxon>
        <taxon>Pseudomonadati</taxon>
        <taxon>Pseudomonadota</taxon>
        <taxon>Alphaproteobacteria</taxon>
        <taxon>Hyphomicrobiales</taxon>
        <taxon>Methylobacteriaceae</taxon>
        <taxon>Methylorubrum</taxon>
    </lineage>
</organism>
<evidence type="ECO:0000313" key="2">
    <source>
        <dbReference type="Proteomes" id="UP000009081"/>
    </source>
</evidence>
<dbReference type="KEGG" id="mea:Mex_2p0324"/>
<dbReference type="HOGENOM" id="CLU_1946286_0_0_5"/>
<gene>
    <name evidence="1" type="ordered locus">MexAM1_META2p0324</name>
</gene>
<geneLocation type="plasmid" evidence="1 2">
    <name>megaplasmid</name>
</geneLocation>